<proteinExistence type="predicted"/>
<evidence type="ECO:0000313" key="3">
    <source>
        <dbReference type="EnsemblPlants" id="EMT02090"/>
    </source>
</evidence>
<dbReference type="GO" id="GO:0005634">
    <property type="term" value="C:nucleus"/>
    <property type="evidence" value="ECO:0007669"/>
    <property type="project" value="UniProtKB-SubCell"/>
</dbReference>
<evidence type="ECO:0008006" key="4">
    <source>
        <dbReference type="Google" id="ProtNLM"/>
    </source>
</evidence>
<dbReference type="PANTHER" id="PTHR34560">
    <property type="entry name" value="POLYKETIDE CYCLASE/DEHYDRASE/LIPID TRANSPORT SUPERFAMILY PROTEIN"/>
    <property type="match status" value="1"/>
</dbReference>
<feature type="compositionally biased region" description="Basic and acidic residues" evidence="2">
    <location>
        <begin position="475"/>
        <end position="484"/>
    </location>
</feature>
<organism evidence="3">
    <name type="scientific">Aegilops tauschii</name>
    <name type="common">Tausch's goatgrass</name>
    <name type="synonym">Aegilops squarrosa</name>
    <dbReference type="NCBI Taxonomy" id="37682"/>
    <lineage>
        <taxon>Eukaryota</taxon>
        <taxon>Viridiplantae</taxon>
        <taxon>Streptophyta</taxon>
        <taxon>Embryophyta</taxon>
        <taxon>Tracheophyta</taxon>
        <taxon>Spermatophyta</taxon>
        <taxon>Magnoliopsida</taxon>
        <taxon>Liliopsida</taxon>
        <taxon>Poales</taxon>
        <taxon>Poaceae</taxon>
        <taxon>BOP clade</taxon>
        <taxon>Pooideae</taxon>
        <taxon>Triticodae</taxon>
        <taxon>Triticeae</taxon>
        <taxon>Triticinae</taxon>
        <taxon>Aegilops</taxon>
    </lineage>
</organism>
<feature type="region of interest" description="Disordered" evidence="2">
    <location>
        <begin position="475"/>
        <end position="507"/>
    </location>
</feature>
<dbReference type="Gene3D" id="3.30.530.20">
    <property type="match status" value="1"/>
</dbReference>
<dbReference type="PANTHER" id="PTHR34560:SF1">
    <property type="entry name" value="START DOMAIN-CONTAINING PROTEIN"/>
    <property type="match status" value="1"/>
</dbReference>
<evidence type="ECO:0000256" key="2">
    <source>
        <dbReference type="SAM" id="MobiDB-lite"/>
    </source>
</evidence>
<evidence type="ECO:0000256" key="1">
    <source>
        <dbReference type="ARBA" id="ARBA00004123"/>
    </source>
</evidence>
<name>R7W0H3_AEGTA</name>
<dbReference type="EnsemblPlants" id="EMT02090">
    <property type="protein sequence ID" value="EMT02090"/>
    <property type="gene ID" value="F775_06924"/>
</dbReference>
<accession>R7W0H3</accession>
<dbReference type="AlphaFoldDB" id="R7W0H3"/>
<dbReference type="ExpressionAtlas" id="R7W0H3">
    <property type="expression patterns" value="baseline"/>
</dbReference>
<sequence length="627" mass="69900">METRKGILELRDRLDKTLACSDLADEGSLKSLVKNQILESSLPGSDQGNIDLIAEARAKEVSNFLEMLDTSGNERPSEIRGPQQKEWKVKQDTDQLRVMYREGPDGTPFHTLLAEGFADGPIDVCTCVSWESGLYTKWQTIYAIRILLLNIPSVTFGAQFTSLPPVPVLLPVATYLANTHFTNAVQISNLDNLSMQTHGFTIDGIPEAGDTIRMDVVGGFVLQRITKERSFFRAVANMDIKLDFVPPWLINFMSRQLIGSGHKLYQKAVSTVAACDEDYKQALRAPLYARIREYQHSADKAKVTSVEESANEVLPENPTVHNPLAVTNLTPCSEIIEEESEQNTSFKVDNLAAGFSNQPAGQVQQVENKSFTSPDRTVKQAQQVENKQLISPEVQKALGILDTAIAVLQGNRSANISTLRKLLSYDAASEEGSAITTRNSHTLDVLDTDNLPNGYPLATPPHDSREIRQTYFLPDKEMRDREEGASESDSPKNMTASTTTTTKSMTLRSTMKVHEEETLNSDGLYQNGFHSGKEPKRPRKTKSTTRCEEEVVSLDGQVIPQKDTFRYLRSMLQEDGGIDEDVNHRIKAGWTKWCQASGSLYDKRVPHKLKGKFYTTVGRLKDDTFNS</sequence>
<protein>
    <recommendedName>
        <fullName evidence="4">START domain-containing protein</fullName>
    </recommendedName>
</protein>
<feature type="compositionally biased region" description="Low complexity" evidence="2">
    <location>
        <begin position="492"/>
        <end position="507"/>
    </location>
</feature>
<feature type="region of interest" description="Disordered" evidence="2">
    <location>
        <begin position="522"/>
        <end position="545"/>
    </location>
</feature>
<dbReference type="InterPro" id="IPR023393">
    <property type="entry name" value="START-like_dom_sf"/>
</dbReference>
<reference evidence="3" key="1">
    <citation type="submission" date="2015-06" db="UniProtKB">
        <authorList>
            <consortium name="EnsemblPlants"/>
        </authorList>
    </citation>
    <scope>IDENTIFICATION</scope>
</reference>
<comment type="subcellular location">
    <subcellularLocation>
        <location evidence="1">Nucleus</location>
    </subcellularLocation>
</comment>
<dbReference type="SUPFAM" id="SSF55961">
    <property type="entry name" value="Bet v1-like"/>
    <property type="match status" value="1"/>
</dbReference>